<gene>
    <name evidence="1" type="ORF">ACJDU8_19445</name>
</gene>
<dbReference type="RefSeq" id="WP_406793829.1">
    <property type="nucleotide sequence ID" value="NZ_JBJHZX010000036.1"/>
</dbReference>
<dbReference type="Proteomes" id="UP001623660">
    <property type="component" value="Unassembled WGS sequence"/>
</dbReference>
<protein>
    <submittedName>
        <fullName evidence="1">Uncharacterized protein</fullName>
    </submittedName>
</protein>
<sequence length="184" mass="21406">MEELLEKVRNTQNILLALDIAFLLLDEAIGAFQYADDSNGEIGSLVTETIGLVEEIAVGIDASDVNLRERVFNKLLGQSDSKVFDEWDEYRIDMLRLCVKFADVEEFREKLRMKIEYLVDKNSDNNYNKYSNESMLRILFDIVCEIIEKYKKIAGKKKQECMINELSALYRKRPAFLDELSKVR</sequence>
<evidence type="ECO:0000313" key="2">
    <source>
        <dbReference type="Proteomes" id="UP001623660"/>
    </source>
</evidence>
<reference evidence="1 2" key="1">
    <citation type="submission" date="2024-11" db="EMBL/GenBank/DDBJ databases">
        <authorList>
            <person name="Heng Y.C."/>
            <person name="Lim A.C.H."/>
            <person name="Lee J.K.Y."/>
            <person name="Kittelmann S."/>
        </authorList>
    </citation>
    <scope>NUCLEOTIDE SEQUENCE [LARGE SCALE GENOMIC DNA]</scope>
    <source>
        <strain evidence="1 2">WILCCON 0269</strain>
    </source>
</reference>
<proteinExistence type="predicted"/>
<dbReference type="EMBL" id="JBJHZX010000036">
    <property type="protein sequence ID" value="MFL0197724.1"/>
    <property type="molecule type" value="Genomic_DNA"/>
</dbReference>
<name>A0ABW8SRC5_9CLOT</name>
<accession>A0ABW8SRC5</accession>
<organism evidence="1 2">
    <name type="scientific">Candidatus Clostridium eludens</name>
    <dbReference type="NCBI Taxonomy" id="3381663"/>
    <lineage>
        <taxon>Bacteria</taxon>
        <taxon>Bacillati</taxon>
        <taxon>Bacillota</taxon>
        <taxon>Clostridia</taxon>
        <taxon>Eubacteriales</taxon>
        <taxon>Clostridiaceae</taxon>
        <taxon>Clostridium</taxon>
    </lineage>
</organism>
<evidence type="ECO:0000313" key="1">
    <source>
        <dbReference type="EMBL" id="MFL0197724.1"/>
    </source>
</evidence>
<comment type="caution">
    <text evidence="1">The sequence shown here is derived from an EMBL/GenBank/DDBJ whole genome shotgun (WGS) entry which is preliminary data.</text>
</comment>
<keyword evidence="2" id="KW-1185">Reference proteome</keyword>